<dbReference type="STRING" id="81479.RA876_18030"/>
<accession>A0A1Q8YI26</accession>
<comment type="similarity">
    <text evidence="1 2">Belongs to the phD/YefM antitoxin family.</text>
</comment>
<dbReference type="SUPFAM" id="SSF143120">
    <property type="entry name" value="YefM-like"/>
    <property type="match status" value="1"/>
</dbReference>
<dbReference type="Pfam" id="PF02604">
    <property type="entry name" value="PhdYeFM_antitox"/>
    <property type="match status" value="1"/>
</dbReference>
<reference evidence="3 4" key="1">
    <citation type="submission" date="2017-01" db="EMBL/GenBank/DDBJ databases">
        <title>Genome sequence of Rhodoferax antarcticus ANT.BR, a psychrophilic purple nonsulfur bacterium from an Antarctic microbial mat.</title>
        <authorList>
            <person name="Baker J."/>
            <person name="Riester C."/>
            <person name="Skinner B."/>
            <person name="Newell A."/>
            <person name="Swingley W."/>
            <person name="Madigan M."/>
            <person name="Jung D."/>
            <person name="Asao M."/>
            <person name="Chen M."/>
            <person name="Loughlin P."/>
            <person name="Pan H."/>
            <person name="Lin S."/>
            <person name="Li N."/>
            <person name="Shaw J."/>
            <person name="Prado M."/>
            <person name="Sherman C."/>
            <person name="Li X."/>
            <person name="Tang J."/>
            <person name="Blankenship R."/>
            <person name="Zhao T."/>
            <person name="Touchman J."/>
            <person name="Sattley M."/>
        </authorList>
    </citation>
    <scope>NUCLEOTIDE SEQUENCE [LARGE SCALE GENOMIC DNA]</scope>
    <source>
        <strain evidence="3 4">ANT.BR</strain>
    </source>
</reference>
<evidence type="ECO:0000313" key="3">
    <source>
        <dbReference type="EMBL" id="OLP07721.1"/>
    </source>
</evidence>
<dbReference type="PANTHER" id="PTHR33713">
    <property type="entry name" value="ANTITOXIN YAFN-RELATED"/>
    <property type="match status" value="1"/>
</dbReference>
<gene>
    <name evidence="3" type="primary">yefM</name>
    <name evidence="3" type="ORF">BLL52_0817</name>
</gene>
<comment type="caution">
    <text evidence="3">The sequence shown here is derived from an EMBL/GenBank/DDBJ whole genome shotgun (WGS) entry which is preliminary data.</text>
</comment>
<name>A0A1Q8YI26_9BURK</name>
<evidence type="ECO:0000256" key="1">
    <source>
        <dbReference type="ARBA" id="ARBA00009981"/>
    </source>
</evidence>
<dbReference type="NCBIfam" id="TIGR01552">
    <property type="entry name" value="phd_fam"/>
    <property type="match status" value="1"/>
</dbReference>
<dbReference type="AlphaFoldDB" id="A0A1Q8YI26"/>
<dbReference type="Gene3D" id="3.40.1620.10">
    <property type="entry name" value="YefM-like domain"/>
    <property type="match status" value="1"/>
</dbReference>
<dbReference type="EMBL" id="MSYM01000007">
    <property type="protein sequence ID" value="OLP07721.1"/>
    <property type="molecule type" value="Genomic_DNA"/>
</dbReference>
<dbReference type="RefSeq" id="WP_075585377.1">
    <property type="nucleotide sequence ID" value="NZ_MSYM01000007.1"/>
</dbReference>
<dbReference type="Proteomes" id="UP000185911">
    <property type="component" value="Unassembled WGS sequence"/>
</dbReference>
<dbReference type="PANTHER" id="PTHR33713:SF6">
    <property type="entry name" value="ANTITOXIN YEFM"/>
    <property type="match status" value="1"/>
</dbReference>
<proteinExistence type="inferred from homology"/>
<dbReference type="InterPro" id="IPR006442">
    <property type="entry name" value="Antitoxin_Phd/YefM"/>
</dbReference>
<evidence type="ECO:0000313" key="4">
    <source>
        <dbReference type="Proteomes" id="UP000185911"/>
    </source>
</evidence>
<dbReference type="InterPro" id="IPR051405">
    <property type="entry name" value="phD/YefM_antitoxin"/>
</dbReference>
<dbReference type="InterPro" id="IPR036165">
    <property type="entry name" value="YefM-like_sf"/>
</dbReference>
<dbReference type="Gene3D" id="1.10.1220.170">
    <property type="match status" value="1"/>
</dbReference>
<keyword evidence="4" id="KW-1185">Reference proteome</keyword>
<evidence type="ECO:0000256" key="2">
    <source>
        <dbReference type="RuleBase" id="RU362080"/>
    </source>
</evidence>
<organism evidence="3 4">
    <name type="scientific">Rhodoferax antarcticus ANT.BR</name>
    <dbReference type="NCBI Taxonomy" id="1111071"/>
    <lineage>
        <taxon>Bacteria</taxon>
        <taxon>Pseudomonadati</taxon>
        <taxon>Pseudomonadota</taxon>
        <taxon>Betaproteobacteria</taxon>
        <taxon>Burkholderiales</taxon>
        <taxon>Comamonadaceae</taxon>
        <taxon>Rhodoferax</taxon>
    </lineage>
</organism>
<comment type="function">
    <text evidence="2">Antitoxin component of a type II toxin-antitoxin (TA) system.</text>
</comment>
<sequence length="83" mass="8967">MNVVTYSEARSSLKAVLDRVVNDHAPTLIHRRGGNVVIVSEDAYSSMVETMYLLSNPANAAHLAMAIAQDKAGESKPQTLIEV</sequence>
<protein>
    <recommendedName>
        <fullName evidence="2">Antitoxin</fullName>
    </recommendedName>
</protein>